<accession>A0A8I0T769</accession>
<name>A0A8I0T769_9GAMM</name>
<reference evidence="3 4" key="1">
    <citation type="submission" date="2015-06" db="EMBL/GenBank/DDBJ databases">
        <title>Genome sequence of Pseudoalteromonas peptidolytica.</title>
        <authorList>
            <person name="Xie B.-B."/>
            <person name="Rong J.-C."/>
            <person name="Qin Q.-L."/>
            <person name="Zhang Y.-Z."/>
        </authorList>
    </citation>
    <scope>NUCLEOTIDE SEQUENCE [LARGE SCALE GENOMIC DNA]</scope>
    <source>
        <strain evidence="3 4">F12-50-A1</strain>
    </source>
</reference>
<evidence type="ECO:0000313" key="3">
    <source>
        <dbReference type="EMBL" id="MBE0347914.1"/>
    </source>
</evidence>
<dbReference type="InterPro" id="IPR011010">
    <property type="entry name" value="DNA_brk_join_enz"/>
</dbReference>
<gene>
    <name evidence="3" type="ORF">PPEP_a4294</name>
</gene>
<sequence>MALKEYQSFKSKLSSRGDRRALNLLSTLNLLRHDMLIDEQTIIKACLCAKTLASLKARLSEHLQAHAFTKNSITTYRSRLTQLATTYKQHINPHVLDEQANTGQRLMHYAAKYWPKKNKGQLHTLINEYSGIPIGTIKRWTSHDAQPRAQHVVALAKLETLFGLDMGTLTQCARINKQRSLSKHIKPKVPLPKQQPEIDTLPAHLQLQINALLDFKNKLVAPPLSQASFAMRKREALPLQGAGRWTTTPDGINSSAENFCAQVLRFFRWVVTSHDIEVQQLDLSMLTCVELLEGYTHACFRSEVYNTLLAFLTPLYGLCEANSGYLTRYHAPKCTWILYDGHSTEQFDGLDDWLSQSIYLHRQIGTWIRDTKHKINERRHDKQSSGSRNIHWLLDRADADLSQSMAELQLMIEAMVEFADKITEPARQLLPLQVAVWLSLSIKTPLRISNWCAMQWLDAPFAAQAKTPVLYKDAGTYYLKVPRNWLKNRRSLEVTMIEAKIEDPFTIKLLNRLAAIRTQLAWPTMSDAVFIQTRDSKTRDRGAPYTRKALAKVIQQWTAKTAKALWPERFIENGINPHALRHFMATFVLDKTGDYGMAATKLMDSVAVVIKVYGKNDHETNTIKLKQLGL</sequence>
<dbReference type="GO" id="GO:0006310">
    <property type="term" value="P:DNA recombination"/>
    <property type="evidence" value="ECO:0007669"/>
    <property type="project" value="UniProtKB-KW"/>
</dbReference>
<dbReference type="InterPro" id="IPR013762">
    <property type="entry name" value="Integrase-like_cat_sf"/>
</dbReference>
<dbReference type="InterPro" id="IPR002104">
    <property type="entry name" value="Integrase_catalytic"/>
</dbReference>
<dbReference type="PROSITE" id="PS51898">
    <property type="entry name" value="TYR_RECOMBINASE"/>
    <property type="match status" value="1"/>
</dbReference>
<dbReference type="AlphaFoldDB" id="A0A8I0T769"/>
<protein>
    <recommendedName>
        <fullName evidence="2">Tyr recombinase domain-containing protein</fullName>
    </recommendedName>
</protein>
<dbReference type="GO" id="GO:0003677">
    <property type="term" value="F:DNA binding"/>
    <property type="evidence" value="ECO:0007669"/>
    <property type="project" value="InterPro"/>
</dbReference>
<dbReference type="Proteomes" id="UP000660708">
    <property type="component" value="Unassembled WGS sequence"/>
</dbReference>
<evidence type="ECO:0000313" key="4">
    <source>
        <dbReference type="Proteomes" id="UP000660708"/>
    </source>
</evidence>
<keyword evidence="4" id="KW-1185">Reference proteome</keyword>
<dbReference type="RefSeq" id="WP_147388896.1">
    <property type="nucleotide sequence ID" value="NZ_AQHF01000028.1"/>
</dbReference>
<dbReference type="EMBL" id="AQHF01000028">
    <property type="protein sequence ID" value="MBE0347914.1"/>
    <property type="molecule type" value="Genomic_DNA"/>
</dbReference>
<organism evidence="3 4">
    <name type="scientific">Pseudoalteromonas peptidolytica F12-50-A1</name>
    <dbReference type="NCBI Taxonomy" id="1315280"/>
    <lineage>
        <taxon>Bacteria</taxon>
        <taxon>Pseudomonadati</taxon>
        <taxon>Pseudomonadota</taxon>
        <taxon>Gammaproteobacteria</taxon>
        <taxon>Alteromonadales</taxon>
        <taxon>Pseudoalteromonadaceae</taxon>
        <taxon>Pseudoalteromonas</taxon>
    </lineage>
</organism>
<feature type="domain" description="Tyr recombinase" evidence="2">
    <location>
        <begin position="396"/>
        <end position="626"/>
    </location>
</feature>
<evidence type="ECO:0000256" key="1">
    <source>
        <dbReference type="ARBA" id="ARBA00023172"/>
    </source>
</evidence>
<proteinExistence type="predicted"/>
<dbReference type="GO" id="GO:0015074">
    <property type="term" value="P:DNA integration"/>
    <property type="evidence" value="ECO:0007669"/>
    <property type="project" value="InterPro"/>
</dbReference>
<dbReference type="Gene3D" id="1.10.443.10">
    <property type="entry name" value="Intergrase catalytic core"/>
    <property type="match status" value="1"/>
</dbReference>
<evidence type="ECO:0000259" key="2">
    <source>
        <dbReference type="PROSITE" id="PS51898"/>
    </source>
</evidence>
<dbReference type="SUPFAM" id="SSF56349">
    <property type="entry name" value="DNA breaking-rejoining enzymes"/>
    <property type="match status" value="1"/>
</dbReference>
<keyword evidence="1" id="KW-0233">DNA recombination</keyword>
<comment type="caution">
    <text evidence="3">The sequence shown here is derived from an EMBL/GenBank/DDBJ whole genome shotgun (WGS) entry which is preliminary data.</text>
</comment>